<comment type="caution">
    <text evidence="1">The sequence shown here is derived from an EMBL/GenBank/DDBJ whole genome shotgun (WGS) entry which is preliminary data.</text>
</comment>
<dbReference type="EMBL" id="JBHTIS010000231">
    <property type="protein sequence ID" value="MFD1045195.1"/>
    <property type="molecule type" value="Genomic_DNA"/>
</dbReference>
<keyword evidence="2" id="KW-1185">Reference proteome</keyword>
<evidence type="ECO:0000313" key="2">
    <source>
        <dbReference type="Proteomes" id="UP001597045"/>
    </source>
</evidence>
<organism evidence="1 2">
    <name type="scientific">Kibdelosporangium lantanae</name>
    <dbReference type="NCBI Taxonomy" id="1497396"/>
    <lineage>
        <taxon>Bacteria</taxon>
        <taxon>Bacillati</taxon>
        <taxon>Actinomycetota</taxon>
        <taxon>Actinomycetes</taxon>
        <taxon>Pseudonocardiales</taxon>
        <taxon>Pseudonocardiaceae</taxon>
        <taxon>Kibdelosporangium</taxon>
    </lineage>
</organism>
<gene>
    <name evidence="1" type="ORF">ACFQ1S_06125</name>
</gene>
<dbReference type="Proteomes" id="UP001597045">
    <property type="component" value="Unassembled WGS sequence"/>
</dbReference>
<reference evidence="2" key="1">
    <citation type="journal article" date="2019" name="Int. J. Syst. Evol. Microbiol.">
        <title>The Global Catalogue of Microorganisms (GCM) 10K type strain sequencing project: providing services to taxonomists for standard genome sequencing and annotation.</title>
        <authorList>
            <consortium name="The Broad Institute Genomics Platform"/>
            <consortium name="The Broad Institute Genome Sequencing Center for Infectious Disease"/>
            <person name="Wu L."/>
            <person name="Ma J."/>
        </authorList>
    </citation>
    <scope>NUCLEOTIDE SEQUENCE [LARGE SCALE GENOMIC DNA]</scope>
    <source>
        <strain evidence="2">JCM 31486</strain>
    </source>
</reference>
<name>A0ABW3M3F7_9PSEU</name>
<accession>A0ABW3M3F7</accession>
<sequence>MDAVETVQVMVDSADNPWGRRLFDALTFALREPSVVYAVAPYAPLGTSDSQSSVAGWEGVPRVDGGFVGEVLHKLANAGLVSVRDVVRLDASASYLSEDRIVTSVCVLRPFVLVAVDYQWSSVARRRLAECGYADADGWRLVSRTYSVPAGCYLVAEVGDYLRMDLAGVAGMASDGVDWLFELEGFEATACTAWCEGCDRWWRASDGSWTFEPDSGDGESWSFDDAEDFDALTNTMGRPVCRSGRVHFEIY</sequence>
<proteinExistence type="predicted"/>
<evidence type="ECO:0000313" key="1">
    <source>
        <dbReference type="EMBL" id="MFD1045195.1"/>
    </source>
</evidence>
<protein>
    <submittedName>
        <fullName evidence="1">Uncharacterized protein</fullName>
    </submittedName>
</protein>